<dbReference type="AlphaFoldDB" id="A0AAV2NYY3"/>
<sequence>MKITEYLCCTLACMCLLQVANTEISRDKFERQLLNALMMENTIKPKRPFCNAFTGCGRFVSEEKREEKKEPRISSLLHLFRTLLNTAKQNTWNGIDREENDYQLQQMPRVYVSNRIPLRNRQES</sequence>
<keyword evidence="1" id="KW-0732">Signal</keyword>
<evidence type="ECO:0008006" key="4">
    <source>
        <dbReference type="Google" id="ProtNLM"/>
    </source>
</evidence>
<dbReference type="Pfam" id="PF11105">
    <property type="entry name" value="CCAP"/>
    <property type="match status" value="1"/>
</dbReference>
<dbReference type="InterPro" id="IPR024276">
    <property type="entry name" value="CCAP"/>
</dbReference>
<feature type="chain" id="PRO_5043348735" description="Cardioactive peptide" evidence="1">
    <location>
        <begin position="23"/>
        <end position="124"/>
    </location>
</feature>
<feature type="signal peptide" evidence="1">
    <location>
        <begin position="1"/>
        <end position="22"/>
    </location>
</feature>
<proteinExistence type="predicted"/>
<evidence type="ECO:0000313" key="3">
    <source>
        <dbReference type="Proteomes" id="UP001497644"/>
    </source>
</evidence>
<evidence type="ECO:0000313" key="2">
    <source>
        <dbReference type="EMBL" id="CAL1685839.1"/>
    </source>
</evidence>
<protein>
    <recommendedName>
        <fullName evidence="4">Cardioactive peptide</fullName>
    </recommendedName>
</protein>
<accession>A0AAV2NYY3</accession>
<name>A0AAV2NYY3_9HYME</name>
<dbReference type="Proteomes" id="UP001497644">
    <property type="component" value="Chromosome 6"/>
</dbReference>
<dbReference type="EMBL" id="OZ034829">
    <property type="protein sequence ID" value="CAL1685839.1"/>
    <property type="molecule type" value="Genomic_DNA"/>
</dbReference>
<organism evidence="2 3">
    <name type="scientific">Lasius platythorax</name>
    <dbReference type="NCBI Taxonomy" id="488582"/>
    <lineage>
        <taxon>Eukaryota</taxon>
        <taxon>Metazoa</taxon>
        <taxon>Ecdysozoa</taxon>
        <taxon>Arthropoda</taxon>
        <taxon>Hexapoda</taxon>
        <taxon>Insecta</taxon>
        <taxon>Pterygota</taxon>
        <taxon>Neoptera</taxon>
        <taxon>Endopterygota</taxon>
        <taxon>Hymenoptera</taxon>
        <taxon>Apocrita</taxon>
        <taxon>Aculeata</taxon>
        <taxon>Formicoidea</taxon>
        <taxon>Formicidae</taxon>
        <taxon>Formicinae</taxon>
        <taxon>Lasius</taxon>
        <taxon>Lasius</taxon>
    </lineage>
</organism>
<evidence type="ECO:0000256" key="1">
    <source>
        <dbReference type="SAM" id="SignalP"/>
    </source>
</evidence>
<reference evidence="2" key="1">
    <citation type="submission" date="2024-04" db="EMBL/GenBank/DDBJ databases">
        <authorList>
            <consortium name="Molecular Ecology Group"/>
        </authorList>
    </citation>
    <scope>NUCLEOTIDE SEQUENCE</scope>
</reference>
<gene>
    <name evidence="2" type="ORF">LPLAT_LOCUS11248</name>
</gene>
<keyword evidence="3" id="KW-1185">Reference proteome</keyword>